<keyword evidence="1" id="KW-1185">Reference proteome</keyword>
<dbReference type="GeneID" id="111317729"/>
<name>A0A6P6BFN7_DURZI</name>
<gene>
    <name evidence="2" type="primary">LOC111317729</name>
</gene>
<accession>A0A6P6BFN7</accession>
<organism evidence="1 2">
    <name type="scientific">Durio zibethinus</name>
    <name type="common">Durian</name>
    <dbReference type="NCBI Taxonomy" id="66656"/>
    <lineage>
        <taxon>Eukaryota</taxon>
        <taxon>Viridiplantae</taxon>
        <taxon>Streptophyta</taxon>
        <taxon>Embryophyta</taxon>
        <taxon>Tracheophyta</taxon>
        <taxon>Spermatophyta</taxon>
        <taxon>Magnoliopsida</taxon>
        <taxon>eudicotyledons</taxon>
        <taxon>Gunneridae</taxon>
        <taxon>Pentapetalae</taxon>
        <taxon>rosids</taxon>
        <taxon>malvids</taxon>
        <taxon>Malvales</taxon>
        <taxon>Malvaceae</taxon>
        <taxon>Helicteroideae</taxon>
        <taxon>Durio</taxon>
    </lineage>
</organism>
<dbReference type="Proteomes" id="UP000515121">
    <property type="component" value="Unplaced"/>
</dbReference>
<evidence type="ECO:0000313" key="1">
    <source>
        <dbReference type="Proteomes" id="UP000515121"/>
    </source>
</evidence>
<dbReference type="OrthoDB" id="1731766at2759"/>
<dbReference type="RefSeq" id="XP_022775880.1">
    <property type="nucleotide sequence ID" value="XM_022920145.1"/>
</dbReference>
<sequence length="111" mass="12813">MGRCVDPGSDHELTCESLGLKWYRFVFIETAAFGCPNTRHCTMSHYIFLSSNHVSWYTKKQVSVTQYGTKAKYMTLFIASLDIFWVSYILDEVRFPLALPCSVYYDNMGVI</sequence>
<dbReference type="KEGG" id="dzi:111317729"/>
<dbReference type="AlphaFoldDB" id="A0A6P6BFN7"/>
<protein>
    <submittedName>
        <fullName evidence="2">Uncharacterized protein LOC111317729</fullName>
    </submittedName>
</protein>
<reference evidence="2" key="1">
    <citation type="submission" date="2025-08" db="UniProtKB">
        <authorList>
            <consortium name="RefSeq"/>
        </authorList>
    </citation>
    <scope>IDENTIFICATION</scope>
    <source>
        <tissue evidence="2">Fruit stalk</tissue>
    </source>
</reference>
<evidence type="ECO:0000313" key="2">
    <source>
        <dbReference type="RefSeq" id="XP_022775880.1"/>
    </source>
</evidence>
<proteinExistence type="predicted"/>